<dbReference type="OrthoDB" id="4920840at2759"/>
<feature type="domain" description="Tyrosine specific protein phosphatases" evidence="1">
    <location>
        <begin position="160"/>
        <end position="222"/>
    </location>
</feature>
<dbReference type="PANTHER" id="PTHR31126:SF1">
    <property type="entry name" value="TYROSINE SPECIFIC PROTEIN PHOSPHATASES DOMAIN-CONTAINING PROTEIN"/>
    <property type="match status" value="1"/>
</dbReference>
<dbReference type="EMBL" id="KQ030515">
    <property type="protein sequence ID" value="KJZ75806.1"/>
    <property type="molecule type" value="Genomic_DNA"/>
</dbReference>
<reference evidence="2 3" key="1">
    <citation type="journal article" date="2014" name="Genome Biol. Evol.">
        <title>Comparative genomics and transcriptomics analyses reveal divergent lifestyle features of nematode endoparasitic fungus Hirsutella minnesotensis.</title>
        <authorList>
            <person name="Lai Y."/>
            <person name="Liu K."/>
            <person name="Zhang X."/>
            <person name="Zhang X."/>
            <person name="Li K."/>
            <person name="Wang N."/>
            <person name="Shu C."/>
            <person name="Wu Y."/>
            <person name="Wang C."/>
            <person name="Bushley K.E."/>
            <person name="Xiang M."/>
            <person name="Liu X."/>
        </authorList>
    </citation>
    <scope>NUCLEOTIDE SEQUENCE [LARGE SCALE GENOMIC DNA]</scope>
    <source>
        <strain evidence="2 3">3608</strain>
    </source>
</reference>
<name>A0A0F7ZKZ4_9HYPO</name>
<proteinExistence type="predicted"/>
<dbReference type="InterPro" id="IPR026893">
    <property type="entry name" value="Tyr/Ser_Pase_IphP-type"/>
</dbReference>
<dbReference type="AlphaFoldDB" id="A0A0F7ZKZ4"/>
<accession>A0A0F7ZKZ4</accession>
<dbReference type="SUPFAM" id="SSF52799">
    <property type="entry name" value="(Phosphotyrosine protein) phosphatases II"/>
    <property type="match status" value="1"/>
</dbReference>
<dbReference type="PANTHER" id="PTHR31126">
    <property type="entry name" value="TYROSINE-PROTEIN PHOSPHATASE"/>
    <property type="match status" value="1"/>
</dbReference>
<evidence type="ECO:0000313" key="2">
    <source>
        <dbReference type="EMBL" id="KJZ75806.1"/>
    </source>
</evidence>
<dbReference type="Proteomes" id="UP000054481">
    <property type="component" value="Unassembled WGS sequence"/>
</dbReference>
<protein>
    <recommendedName>
        <fullName evidence="1">Tyrosine specific protein phosphatases domain-containing protein</fullName>
    </recommendedName>
</protein>
<dbReference type="GO" id="GO:0004721">
    <property type="term" value="F:phosphoprotein phosphatase activity"/>
    <property type="evidence" value="ECO:0007669"/>
    <property type="project" value="InterPro"/>
</dbReference>
<evidence type="ECO:0000313" key="3">
    <source>
        <dbReference type="Proteomes" id="UP000054481"/>
    </source>
</evidence>
<gene>
    <name evidence="2" type="ORF">HIM_04963</name>
</gene>
<dbReference type="InterPro" id="IPR000387">
    <property type="entry name" value="Tyr_Pase_dom"/>
</dbReference>
<dbReference type="InterPro" id="IPR016130">
    <property type="entry name" value="Tyr_Pase_AS"/>
</dbReference>
<evidence type="ECO:0000259" key="1">
    <source>
        <dbReference type="PROSITE" id="PS50056"/>
    </source>
</evidence>
<sequence length="292" mass="32352">MSTTTNSRTSAVVGLPLATSPQGRNSRLEDFIEIDGLFNVREFGGYKTTSERVTRQGFILRSGHLEDITFRGREQLAKLGITVRLDLRSPNERHAFAGHDALETANSALPPEILVPLQDGDFSVRSSLEKYKGSRLGMASRMAQHYFDTINSSTGRLALRDVLLYVHDHPRDKILLHCTLGKDRTGVVIALLQALAGVPAESIVDDFALSEAGLRPVRARFVHHCAKLVPNASQEQVKHYADNVLQSDGKCMRMLLQMIERGFGGVDGYFEHACDLSEAQLCRVKNLLLEPL</sequence>
<dbReference type="PROSITE" id="PS00383">
    <property type="entry name" value="TYR_PHOSPHATASE_1"/>
    <property type="match status" value="1"/>
</dbReference>
<organism evidence="2 3">
    <name type="scientific">Hirsutella minnesotensis 3608</name>
    <dbReference type="NCBI Taxonomy" id="1043627"/>
    <lineage>
        <taxon>Eukaryota</taxon>
        <taxon>Fungi</taxon>
        <taxon>Dikarya</taxon>
        <taxon>Ascomycota</taxon>
        <taxon>Pezizomycotina</taxon>
        <taxon>Sordariomycetes</taxon>
        <taxon>Hypocreomycetidae</taxon>
        <taxon>Hypocreales</taxon>
        <taxon>Ophiocordycipitaceae</taxon>
        <taxon>Hirsutella</taxon>
    </lineage>
</organism>
<dbReference type="Pfam" id="PF13350">
    <property type="entry name" value="Y_phosphatase3"/>
    <property type="match status" value="1"/>
</dbReference>
<dbReference type="InterPro" id="IPR029021">
    <property type="entry name" value="Prot-tyrosine_phosphatase-like"/>
</dbReference>
<keyword evidence="3" id="KW-1185">Reference proteome</keyword>
<dbReference type="Gene3D" id="3.90.190.10">
    <property type="entry name" value="Protein tyrosine phosphatase superfamily"/>
    <property type="match status" value="1"/>
</dbReference>
<dbReference type="PROSITE" id="PS50056">
    <property type="entry name" value="TYR_PHOSPHATASE_2"/>
    <property type="match status" value="1"/>
</dbReference>